<reference evidence="4" key="1">
    <citation type="journal article" date="2010" name="Science">
        <title>Plasticity of animal genome architecture unmasked by rapid evolution of a pelagic tunicate.</title>
        <authorList>
            <person name="Denoeud F."/>
            <person name="Henriet S."/>
            <person name="Mungpakdee S."/>
            <person name="Aury J.M."/>
            <person name="Da Silva C."/>
            <person name="Brinkmann H."/>
            <person name="Mikhaleva J."/>
            <person name="Olsen L.C."/>
            <person name="Jubin C."/>
            <person name="Canestro C."/>
            <person name="Bouquet J.M."/>
            <person name="Danks G."/>
            <person name="Poulain J."/>
            <person name="Campsteijn C."/>
            <person name="Adamski M."/>
            <person name="Cross I."/>
            <person name="Yadetie F."/>
            <person name="Muffato M."/>
            <person name="Louis A."/>
            <person name="Butcher S."/>
            <person name="Tsagkogeorga G."/>
            <person name="Konrad A."/>
            <person name="Singh S."/>
            <person name="Jensen M.F."/>
            <person name="Cong E.H."/>
            <person name="Eikeseth-Otteraa H."/>
            <person name="Noel B."/>
            <person name="Anthouard V."/>
            <person name="Porcel B.M."/>
            <person name="Kachouri-Lafond R."/>
            <person name="Nishino A."/>
            <person name="Ugolini M."/>
            <person name="Chourrout P."/>
            <person name="Nishida H."/>
            <person name="Aasland R."/>
            <person name="Huzurbazar S."/>
            <person name="Westhof E."/>
            <person name="Delsuc F."/>
            <person name="Lehrach H."/>
            <person name="Reinhardt R."/>
            <person name="Weissenbach J."/>
            <person name="Roy S.W."/>
            <person name="Artiguenave F."/>
            <person name="Postlethwait J.H."/>
            <person name="Manak J.R."/>
            <person name="Thompson E.M."/>
            <person name="Jaillon O."/>
            <person name="Du Pasquier L."/>
            <person name="Boudinot P."/>
            <person name="Liberles D.A."/>
            <person name="Volff J.N."/>
            <person name="Philippe H."/>
            <person name="Lenhard B."/>
            <person name="Roest Crollius H."/>
            <person name="Wincker P."/>
            <person name="Chourrout D."/>
        </authorList>
    </citation>
    <scope>NUCLEOTIDE SEQUENCE [LARGE SCALE GENOMIC DNA]</scope>
</reference>
<dbReference type="SMART" id="SM00355">
    <property type="entry name" value="ZnF_C2H2"/>
    <property type="match status" value="1"/>
</dbReference>
<evidence type="ECO:0000313" key="4">
    <source>
        <dbReference type="EMBL" id="CBY20135.1"/>
    </source>
</evidence>
<dbReference type="GO" id="GO:0008270">
    <property type="term" value="F:zinc ion binding"/>
    <property type="evidence" value="ECO:0007669"/>
    <property type="project" value="UniProtKB-KW"/>
</dbReference>
<gene>
    <name evidence="4" type="ORF">GSOID_T00000118001</name>
</gene>
<feature type="domain" description="C2H2-type" evidence="3">
    <location>
        <begin position="314"/>
        <end position="342"/>
    </location>
</feature>
<dbReference type="SUPFAM" id="SSF57667">
    <property type="entry name" value="beta-beta-alpha zinc fingers"/>
    <property type="match status" value="1"/>
</dbReference>
<dbReference type="InterPro" id="IPR013087">
    <property type="entry name" value="Znf_C2H2_type"/>
</dbReference>
<keyword evidence="1" id="KW-0479">Metal-binding</keyword>
<dbReference type="PROSITE" id="PS00028">
    <property type="entry name" value="ZINC_FINGER_C2H2_1"/>
    <property type="match status" value="1"/>
</dbReference>
<dbReference type="InParanoid" id="E4WQK3"/>
<dbReference type="OrthoDB" id="10352999at2759"/>
<dbReference type="AlphaFoldDB" id="E4WQK3"/>
<organism evidence="4">
    <name type="scientific">Oikopleura dioica</name>
    <name type="common">Tunicate</name>
    <dbReference type="NCBI Taxonomy" id="34765"/>
    <lineage>
        <taxon>Eukaryota</taxon>
        <taxon>Metazoa</taxon>
        <taxon>Chordata</taxon>
        <taxon>Tunicata</taxon>
        <taxon>Appendicularia</taxon>
        <taxon>Copelata</taxon>
        <taxon>Oikopleuridae</taxon>
        <taxon>Oikopleura</taxon>
    </lineage>
</organism>
<dbReference type="PROSITE" id="PS50157">
    <property type="entry name" value="ZINC_FINGER_C2H2_2"/>
    <property type="match status" value="1"/>
</dbReference>
<keyword evidence="1" id="KW-0862">Zinc</keyword>
<sequence length="409" mass="44389">MNFKQSGVCTTKQPGIPEQVNQHLANIRLENLLAPKWSIILNDHGCQLQVFWGSPKANQIPVENGIPAVNPAQVKLAAPLQIVNPAHGGEPIAKKARPAEGPPIPTSSHHAAGLQNIRQGVVPPMLSQQNMKKLASLPGLFPPNKIRVKSASPTAPIMVTPSRISPRGKEENNTPLNLKTESHAPKQEIKPPGSMTTPTKPQRKSLESTAKQLHSLTQNMALKSAINSLSSNAAAASNLAAFVESATKTASAAARANNHNLSPVGVGFITPPNSERSNSGDGKVSFIDEEDGSINGRSHSESGDGVNDLCRQKFACEMCRKTFTRKYSLSRHYKEVHQGESRTNTMRPGMQENSLLAIANDPRFVNDYGLPTMAHRHNSEINEDVKIEEFDDDESPPSMVPMTRRALDY</sequence>
<dbReference type="InterPro" id="IPR036236">
    <property type="entry name" value="Znf_C2H2_sf"/>
</dbReference>
<feature type="compositionally biased region" description="Polar residues" evidence="2">
    <location>
        <begin position="271"/>
        <end position="280"/>
    </location>
</feature>
<accession>E4WQK3</accession>
<feature type="region of interest" description="Disordered" evidence="2">
    <location>
        <begin position="89"/>
        <end position="110"/>
    </location>
</feature>
<evidence type="ECO:0000256" key="2">
    <source>
        <dbReference type="SAM" id="MobiDB-lite"/>
    </source>
</evidence>
<name>E4WQK3_OIKDI</name>
<feature type="compositionally biased region" description="Basic and acidic residues" evidence="2">
    <location>
        <begin position="180"/>
        <end position="189"/>
    </location>
</feature>
<feature type="region of interest" description="Disordered" evidence="2">
    <location>
        <begin position="264"/>
        <end position="284"/>
    </location>
</feature>
<evidence type="ECO:0000256" key="1">
    <source>
        <dbReference type="PROSITE-ProRule" id="PRU00042"/>
    </source>
</evidence>
<dbReference type="Gene3D" id="3.30.160.60">
    <property type="entry name" value="Classic Zinc Finger"/>
    <property type="match status" value="1"/>
</dbReference>
<evidence type="ECO:0000259" key="3">
    <source>
        <dbReference type="PROSITE" id="PS50157"/>
    </source>
</evidence>
<dbReference type="EMBL" id="FN653015">
    <property type="protein sequence ID" value="CBY20135.1"/>
    <property type="molecule type" value="Genomic_DNA"/>
</dbReference>
<feature type="region of interest" description="Disordered" evidence="2">
    <location>
        <begin position="388"/>
        <end position="409"/>
    </location>
</feature>
<proteinExistence type="predicted"/>
<keyword evidence="5" id="KW-1185">Reference proteome</keyword>
<keyword evidence="1" id="KW-0863">Zinc-finger</keyword>
<evidence type="ECO:0000313" key="5">
    <source>
        <dbReference type="Proteomes" id="UP000001307"/>
    </source>
</evidence>
<feature type="region of interest" description="Disordered" evidence="2">
    <location>
        <begin position="157"/>
        <end position="209"/>
    </location>
</feature>
<dbReference type="Proteomes" id="UP000001307">
    <property type="component" value="Unassembled WGS sequence"/>
</dbReference>
<protein>
    <recommendedName>
        <fullName evidence="3">C2H2-type domain-containing protein</fullName>
    </recommendedName>
</protein>